<protein>
    <submittedName>
        <fullName evidence="9">Histidine kinase</fullName>
    </submittedName>
</protein>
<dbReference type="SUPFAM" id="SSF52172">
    <property type="entry name" value="CheY-like"/>
    <property type="match status" value="1"/>
</dbReference>
<comment type="caution">
    <text evidence="9">The sequence shown here is derived from an EMBL/GenBank/DDBJ whole genome shotgun (WGS) entry which is preliminary data.</text>
</comment>
<feature type="compositionally biased region" description="Pro residues" evidence="4">
    <location>
        <begin position="1255"/>
        <end position="1273"/>
    </location>
</feature>
<evidence type="ECO:0000313" key="9">
    <source>
        <dbReference type="EMBL" id="KAK7025131.1"/>
    </source>
</evidence>
<feature type="transmembrane region" description="Helical" evidence="5">
    <location>
        <begin position="297"/>
        <end position="315"/>
    </location>
</feature>
<proteinExistence type="predicted"/>
<evidence type="ECO:0000256" key="5">
    <source>
        <dbReference type="SAM" id="Phobius"/>
    </source>
</evidence>
<evidence type="ECO:0000313" key="10">
    <source>
        <dbReference type="Proteomes" id="UP001362999"/>
    </source>
</evidence>
<feature type="compositionally biased region" description="Basic and acidic residues" evidence="4">
    <location>
        <begin position="1194"/>
        <end position="1215"/>
    </location>
</feature>
<feature type="region of interest" description="Disordered" evidence="4">
    <location>
        <begin position="554"/>
        <end position="576"/>
    </location>
</feature>
<feature type="compositionally biased region" description="Polar residues" evidence="4">
    <location>
        <begin position="1397"/>
        <end position="1411"/>
    </location>
</feature>
<dbReference type="SUPFAM" id="SSF50729">
    <property type="entry name" value="PH domain-like"/>
    <property type="match status" value="1"/>
</dbReference>
<evidence type="ECO:0000256" key="1">
    <source>
        <dbReference type="ARBA" id="ARBA00022553"/>
    </source>
</evidence>
<evidence type="ECO:0000259" key="6">
    <source>
        <dbReference type="PROSITE" id="PS50109"/>
    </source>
</evidence>
<dbReference type="CDD" id="cd17546">
    <property type="entry name" value="REC_hyHK_CKI1_RcsC-like"/>
    <property type="match status" value="1"/>
</dbReference>
<dbReference type="Gene3D" id="3.30.565.10">
    <property type="entry name" value="Histidine kinase-like ATPase, C-terminal domain"/>
    <property type="match status" value="1"/>
</dbReference>
<feature type="transmembrane region" description="Helical" evidence="5">
    <location>
        <begin position="272"/>
        <end position="290"/>
    </location>
</feature>
<dbReference type="PANTHER" id="PTHR45339">
    <property type="entry name" value="HYBRID SIGNAL TRANSDUCTION HISTIDINE KINASE J"/>
    <property type="match status" value="1"/>
</dbReference>
<dbReference type="InterPro" id="IPR011993">
    <property type="entry name" value="PH-like_dom_sf"/>
</dbReference>
<dbReference type="SMART" id="SM00387">
    <property type="entry name" value="HATPase_c"/>
    <property type="match status" value="1"/>
</dbReference>
<feature type="region of interest" description="Disordered" evidence="4">
    <location>
        <begin position="1305"/>
        <end position="1461"/>
    </location>
</feature>
<dbReference type="InterPro" id="IPR036890">
    <property type="entry name" value="HATPase_C_sf"/>
</dbReference>
<dbReference type="Proteomes" id="UP001362999">
    <property type="component" value="Unassembled WGS sequence"/>
</dbReference>
<keyword evidence="5" id="KW-0812">Transmembrane</keyword>
<feature type="compositionally biased region" description="Pro residues" evidence="4">
    <location>
        <begin position="805"/>
        <end position="815"/>
    </location>
</feature>
<feature type="domain" description="RanBD1" evidence="8">
    <location>
        <begin position="1441"/>
        <end position="1522"/>
    </location>
</feature>
<keyword evidence="2" id="KW-0902">Two-component regulatory system</keyword>
<feature type="modified residue" description="4-aspartylphosphate" evidence="3">
    <location>
        <position position="973"/>
    </location>
</feature>
<feature type="compositionally biased region" description="Basic and acidic residues" evidence="4">
    <location>
        <begin position="1227"/>
        <end position="1254"/>
    </location>
</feature>
<dbReference type="SMART" id="SM00160">
    <property type="entry name" value="RanBD"/>
    <property type="match status" value="1"/>
</dbReference>
<evidence type="ECO:0000256" key="3">
    <source>
        <dbReference type="PROSITE-ProRule" id="PRU00169"/>
    </source>
</evidence>
<name>A0AAW0BFT0_9AGAR</name>
<dbReference type="Gene3D" id="3.40.50.2300">
    <property type="match status" value="1"/>
</dbReference>
<keyword evidence="5" id="KW-1133">Transmembrane helix</keyword>
<evidence type="ECO:0000256" key="4">
    <source>
        <dbReference type="SAM" id="MobiDB-lite"/>
    </source>
</evidence>
<dbReference type="InterPro" id="IPR005467">
    <property type="entry name" value="His_kinase_dom"/>
</dbReference>
<feature type="compositionally biased region" description="Low complexity" evidence="4">
    <location>
        <begin position="791"/>
        <end position="804"/>
    </location>
</feature>
<evidence type="ECO:0000256" key="2">
    <source>
        <dbReference type="ARBA" id="ARBA00023012"/>
    </source>
</evidence>
<dbReference type="Gene3D" id="2.30.29.30">
    <property type="entry name" value="Pleckstrin-homology domain (PH domain)/Phosphotyrosine-binding domain (PTB)"/>
    <property type="match status" value="1"/>
</dbReference>
<dbReference type="Pfam" id="PF02518">
    <property type="entry name" value="HATPase_c"/>
    <property type="match status" value="1"/>
</dbReference>
<feature type="compositionally biased region" description="Low complexity" evidence="4">
    <location>
        <begin position="1322"/>
        <end position="1351"/>
    </location>
</feature>
<feature type="domain" description="Response regulatory" evidence="7">
    <location>
        <begin position="898"/>
        <end position="1038"/>
    </location>
</feature>
<gene>
    <name evidence="9" type="ORF">R3P38DRAFT_3316692</name>
</gene>
<feature type="compositionally biased region" description="Polar residues" evidence="4">
    <location>
        <begin position="820"/>
        <end position="829"/>
    </location>
</feature>
<feature type="region of interest" description="Disordered" evidence="4">
    <location>
        <begin position="1140"/>
        <end position="1278"/>
    </location>
</feature>
<dbReference type="SUPFAM" id="SSF55874">
    <property type="entry name" value="ATPase domain of HSP90 chaperone/DNA topoisomerase II/histidine kinase"/>
    <property type="match status" value="1"/>
</dbReference>
<feature type="compositionally biased region" description="Basic and acidic residues" evidence="4">
    <location>
        <begin position="1419"/>
        <end position="1433"/>
    </location>
</feature>
<keyword evidence="9" id="KW-0418">Kinase</keyword>
<accession>A0AAW0BFT0</accession>
<keyword evidence="9" id="KW-0808">Transferase</keyword>
<feature type="compositionally biased region" description="Polar residues" evidence="4">
    <location>
        <begin position="77"/>
        <end position="92"/>
    </location>
</feature>
<dbReference type="InterPro" id="IPR000156">
    <property type="entry name" value="Ran_bind_dom"/>
</dbReference>
<dbReference type="InterPro" id="IPR004358">
    <property type="entry name" value="Sig_transdc_His_kin-like_C"/>
</dbReference>
<feature type="transmembrane region" description="Helical" evidence="5">
    <location>
        <begin position="205"/>
        <end position="223"/>
    </location>
</feature>
<feature type="region of interest" description="Disordered" evidence="4">
    <location>
        <begin position="791"/>
        <end position="846"/>
    </location>
</feature>
<evidence type="ECO:0000259" key="8">
    <source>
        <dbReference type="PROSITE" id="PS50196"/>
    </source>
</evidence>
<keyword evidence="1 3" id="KW-0597">Phosphoprotein</keyword>
<feature type="transmembrane region" description="Helical" evidence="5">
    <location>
        <begin position="235"/>
        <end position="260"/>
    </location>
</feature>
<organism evidence="9 10">
    <name type="scientific">Favolaschia claudopus</name>
    <dbReference type="NCBI Taxonomy" id="2862362"/>
    <lineage>
        <taxon>Eukaryota</taxon>
        <taxon>Fungi</taxon>
        <taxon>Dikarya</taxon>
        <taxon>Basidiomycota</taxon>
        <taxon>Agaricomycotina</taxon>
        <taxon>Agaricomycetes</taxon>
        <taxon>Agaricomycetidae</taxon>
        <taxon>Agaricales</taxon>
        <taxon>Marasmiineae</taxon>
        <taxon>Mycenaceae</taxon>
        <taxon>Favolaschia</taxon>
    </lineage>
</organism>
<keyword evidence="10" id="KW-1185">Reference proteome</keyword>
<feature type="compositionally biased region" description="Polar residues" evidence="4">
    <location>
        <begin position="1311"/>
        <end position="1321"/>
    </location>
</feature>
<feature type="region of interest" description="Disordered" evidence="4">
    <location>
        <begin position="1041"/>
        <end position="1113"/>
    </location>
</feature>
<reference evidence="9 10" key="1">
    <citation type="journal article" date="2024" name="J Genomics">
        <title>Draft genome sequencing and assembly of Favolaschia claudopus CIRM-BRFM 2984 isolated from oak limbs.</title>
        <authorList>
            <person name="Navarro D."/>
            <person name="Drula E."/>
            <person name="Chaduli D."/>
            <person name="Cazenave R."/>
            <person name="Ahrendt S."/>
            <person name="Wang J."/>
            <person name="Lipzen A."/>
            <person name="Daum C."/>
            <person name="Barry K."/>
            <person name="Grigoriev I.V."/>
            <person name="Favel A."/>
            <person name="Rosso M.N."/>
            <person name="Martin F."/>
        </authorList>
    </citation>
    <scope>NUCLEOTIDE SEQUENCE [LARGE SCALE GENOMIC DNA]</scope>
    <source>
        <strain evidence="9 10">CIRM-BRFM 2984</strain>
    </source>
</reference>
<feature type="region of interest" description="Disordered" evidence="4">
    <location>
        <begin position="77"/>
        <end position="104"/>
    </location>
</feature>
<dbReference type="GO" id="GO:0000160">
    <property type="term" value="P:phosphorelay signal transduction system"/>
    <property type="evidence" value="ECO:0007669"/>
    <property type="project" value="UniProtKB-KW"/>
</dbReference>
<dbReference type="EMBL" id="JAWWNJ010000034">
    <property type="protein sequence ID" value="KAK7025131.1"/>
    <property type="molecule type" value="Genomic_DNA"/>
</dbReference>
<keyword evidence="5" id="KW-0472">Membrane</keyword>
<dbReference type="PRINTS" id="PR00344">
    <property type="entry name" value="BCTRLSENSOR"/>
</dbReference>
<feature type="domain" description="Histidine kinase" evidence="6">
    <location>
        <begin position="381"/>
        <end position="706"/>
    </location>
</feature>
<dbReference type="InterPro" id="IPR011006">
    <property type="entry name" value="CheY-like_superfamily"/>
</dbReference>
<dbReference type="SMART" id="SM00448">
    <property type="entry name" value="REC"/>
    <property type="match status" value="1"/>
</dbReference>
<dbReference type="PROSITE" id="PS50196">
    <property type="entry name" value="RANBD1"/>
    <property type="match status" value="1"/>
</dbReference>
<dbReference type="InterPro" id="IPR001789">
    <property type="entry name" value="Sig_transdc_resp-reg_receiver"/>
</dbReference>
<dbReference type="GO" id="GO:0016301">
    <property type="term" value="F:kinase activity"/>
    <property type="evidence" value="ECO:0007669"/>
    <property type="project" value="UniProtKB-KW"/>
</dbReference>
<dbReference type="InterPro" id="IPR003594">
    <property type="entry name" value="HATPase_dom"/>
</dbReference>
<sequence length="1569" mass="169421">MYFLPRPSSSETSAKKLDILAADGVPMSALLPTLPDPATQKAPSASTGRRRPKKKARFGLGLWEVLKRRFGTVSSPSISSTDIRASENNSNVGHIPVQEVPGDPDRVDRIVVDRNWGSSRGSLPVPGDHHSPETKSSYNAGPINAFQPDWQPPTFLHRIAPPLVWSVCAMVLHFFHPAFPDEKAERNYIRQAVGEMGGAVVDFELGFGIATLFTVPVIFLVAFDLPRDRVMLYQIFVGISLWMWGIYYGLSIWLCGFYNPASALWPCFGKDFVAMFYYTTALQVIGLFGLDLHRLPAAIGSLAFFLLMCTTIVPLHHTFVRSAALIIYAHYMKEISDRRLFTLRNQLKMQYKATQRAQINERNASDSKRRLTSYVFHDTFLRCPMLAVQNINSSGIITKDHEIEFHALSGSLNMMRNVLNDVLDFNRMDSGTFEVSSRPFAFHTTMRSLFVPLQLATDSRGQEFIPILDPNIDLVCPPSYSKHKLHQPISSMGESSAAIGHHMKEHPEVAGVVTGDHVRLRQVVTNLASNATKFTPAGGRIMITTKLIHPTPEEVASYSVGPSTPAGEITDPVGNGAAANGVADALDAAELGRSPSKRGHGHALSASHLSQHNLANGMDPASVLKRIVVRIEVTDTGYGITRRDMDECNLFSAFNQTEQGKQQGGKGTGLGLALVRQIVKLSGGRLGVRSKAGEGSCFWIELPLGVGREALVPPDLESEHSSTDPDLTKVRAAARTSADVPVSKHSLTMAVDTVAFKASQIKPPSERSSSAIHNLMEQGGRVELGVLKSSESMNSGSVGSYQPSPLGPPVPPSPHPLSSEEQSTSTVTLGTPGRQRPTYLPMPSPKRFMNDAYPTTSTNSGVSTNSNQSSPLVMFDSNFQGIPTSNSNSSLVFDPGMNVLVVDDDLVTRKLMQRMLVRLGCVVETAENGQAALKALGAVVTPASEGTSGSHAGPILERPESPMDERFDVIFLDNQMPLLSGLNAVAKLREWGRADFVVGVTGNALLEDQEEYIAAGVDHVLTKPVNEQALRRMLLSRKREREVSLEPVITPKSTTDNDPLGREYKDVRTPAKKNRIQLDSTAEEEDGVMTRSRSRSQSPGQDVDVSASPPQEMKIRVRQISQGVEDLSWQNMKDSSLEKTPALEMQPEDSDPVEAADGSTEIKVDADEPPSSDGAMDVPATDDSKNTIAAVAPSRRDSDSDSGEKEKGLKRKFLERGSSAGPFENGEESKAPTEPLKRPRDDPDKDENPRETKRPSPPPEKTAASLPPPPPSAAAPQLSGFMAYASTSSPFAAVKGQNLFASKKETAPAISGTSSPFSVSGTASPFAAASSSTTSPFASAASSEPSSPPSSKRAVFGLSSSPFGAGGMLQGFAIPGKTRVRSGSPDDSGASSLERGGSTNSVLAANGSATDSGAEDEHDDRPTSFGEKLRAGKDEDEEKSDEENSKPVLTEQELTTGEEDEETLHQVRGKLFNLDGNQWRERGTGTIKLNVRRSDGGGARLVMRKEAVYTVLLNVTLFPGMRCELAQDPRYVRFSVIEGGAATHYNLRIASAKAAQELLGEINANIPTA</sequence>
<dbReference type="PROSITE" id="PS50110">
    <property type="entry name" value="RESPONSE_REGULATORY"/>
    <property type="match status" value="1"/>
</dbReference>
<dbReference type="PROSITE" id="PS50109">
    <property type="entry name" value="HIS_KIN"/>
    <property type="match status" value="1"/>
</dbReference>
<feature type="region of interest" description="Disordered" evidence="4">
    <location>
        <begin position="28"/>
        <end position="54"/>
    </location>
</feature>
<dbReference type="Pfam" id="PF00638">
    <property type="entry name" value="Ran_BP1"/>
    <property type="match status" value="1"/>
</dbReference>
<dbReference type="Pfam" id="PF00072">
    <property type="entry name" value="Response_reg"/>
    <property type="match status" value="1"/>
</dbReference>
<dbReference type="PANTHER" id="PTHR45339:SF1">
    <property type="entry name" value="HYBRID SIGNAL TRANSDUCTION HISTIDINE KINASE J"/>
    <property type="match status" value="1"/>
</dbReference>
<evidence type="ECO:0000259" key="7">
    <source>
        <dbReference type="PROSITE" id="PS50110"/>
    </source>
</evidence>
<feature type="compositionally biased region" description="Basic and acidic residues" evidence="4">
    <location>
        <begin position="1059"/>
        <end position="1069"/>
    </location>
</feature>